<accession>A0A182QL12</accession>
<keyword evidence="7 15" id="KW-0378">Hydrolase</keyword>
<keyword evidence="10" id="KW-0391">Immunity</keyword>
<feature type="chain" id="PRO_5023968946" description="CLIP domain-containing serine protease" evidence="16">
    <location>
        <begin position="27"/>
        <end position="363"/>
    </location>
</feature>
<evidence type="ECO:0000313" key="20">
    <source>
        <dbReference type="Proteomes" id="UP000075886"/>
    </source>
</evidence>
<evidence type="ECO:0000256" key="10">
    <source>
        <dbReference type="ARBA" id="ARBA00022859"/>
    </source>
</evidence>
<comment type="similarity">
    <text evidence="13 16">Belongs to the peptidase S1 family. CLIP subfamily.</text>
</comment>
<dbReference type="InterPro" id="IPR038565">
    <property type="entry name" value="CLIP_sf"/>
</dbReference>
<proteinExistence type="inferred from homology"/>
<evidence type="ECO:0000256" key="5">
    <source>
        <dbReference type="ARBA" id="ARBA00022670"/>
    </source>
</evidence>
<evidence type="ECO:0000259" key="17">
    <source>
        <dbReference type="PROSITE" id="PS50240"/>
    </source>
</evidence>
<dbReference type="InterPro" id="IPR018114">
    <property type="entry name" value="TRYPSIN_HIS"/>
</dbReference>
<keyword evidence="11" id="KW-1015">Disulfide bond</keyword>
<evidence type="ECO:0000256" key="8">
    <source>
        <dbReference type="ARBA" id="ARBA00022820"/>
    </source>
</evidence>
<reference evidence="19" key="2">
    <citation type="submission" date="2020-05" db="UniProtKB">
        <authorList>
            <consortium name="EnsemblMetazoa"/>
        </authorList>
    </citation>
    <scope>IDENTIFICATION</scope>
    <source>
        <strain evidence="19">FAR1</strain>
    </source>
</reference>
<evidence type="ECO:0000256" key="14">
    <source>
        <dbReference type="ARBA" id="ARBA00052079"/>
    </source>
</evidence>
<evidence type="ECO:0000256" key="2">
    <source>
        <dbReference type="ARBA" id="ARBA00022525"/>
    </source>
</evidence>
<dbReference type="CDD" id="cd00190">
    <property type="entry name" value="Tryp_SPc"/>
    <property type="match status" value="1"/>
</dbReference>
<keyword evidence="3" id="KW-0399">Innate immunity</keyword>
<dbReference type="InterPro" id="IPR051487">
    <property type="entry name" value="Ser/Thr_Proteases_Immune/Dev"/>
</dbReference>
<keyword evidence="4" id="KW-0768">Sushi</keyword>
<evidence type="ECO:0000313" key="19">
    <source>
        <dbReference type="EnsemblMetazoa" id="AFAF012354-PA"/>
    </source>
</evidence>
<dbReference type="GO" id="GO:0005576">
    <property type="term" value="C:extracellular region"/>
    <property type="evidence" value="ECO:0007669"/>
    <property type="project" value="UniProtKB-SubCell"/>
</dbReference>
<dbReference type="InterPro" id="IPR022700">
    <property type="entry name" value="CLIP"/>
</dbReference>
<evidence type="ECO:0000256" key="3">
    <source>
        <dbReference type="ARBA" id="ARBA00022588"/>
    </source>
</evidence>
<evidence type="ECO:0000256" key="15">
    <source>
        <dbReference type="RuleBase" id="RU363034"/>
    </source>
</evidence>
<dbReference type="PROSITE" id="PS51888">
    <property type="entry name" value="CLIP"/>
    <property type="match status" value="1"/>
</dbReference>
<dbReference type="EC" id="3.4.21.-" evidence="15"/>
<dbReference type="EMBL" id="AXCN02000165">
    <property type="status" value="NOT_ANNOTATED_CDS"/>
    <property type="molecule type" value="Genomic_DNA"/>
</dbReference>
<dbReference type="SMART" id="SM00680">
    <property type="entry name" value="CLIP"/>
    <property type="match status" value="1"/>
</dbReference>
<dbReference type="STRING" id="69004.A0A182QL12"/>
<dbReference type="Gene3D" id="2.40.10.10">
    <property type="entry name" value="Trypsin-like serine proteases"/>
    <property type="match status" value="2"/>
</dbReference>
<evidence type="ECO:0000259" key="18">
    <source>
        <dbReference type="PROSITE" id="PS51888"/>
    </source>
</evidence>
<dbReference type="GO" id="GO:0004252">
    <property type="term" value="F:serine-type endopeptidase activity"/>
    <property type="evidence" value="ECO:0007669"/>
    <property type="project" value="UniProtKB-UniRule"/>
</dbReference>
<dbReference type="InterPro" id="IPR001314">
    <property type="entry name" value="Peptidase_S1A"/>
</dbReference>
<dbReference type="InterPro" id="IPR009003">
    <property type="entry name" value="Peptidase_S1_PA"/>
</dbReference>
<dbReference type="EnsemblMetazoa" id="AFAF012354-RA">
    <property type="protein sequence ID" value="AFAF012354-PA"/>
    <property type="gene ID" value="AFAF012354"/>
</dbReference>
<dbReference type="Gene3D" id="3.30.1640.30">
    <property type="match status" value="1"/>
</dbReference>
<dbReference type="PROSITE" id="PS50240">
    <property type="entry name" value="TRYPSIN_DOM"/>
    <property type="match status" value="1"/>
</dbReference>
<dbReference type="VEuPathDB" id="VectorBase:AFAF012354"/>
<feature type="domain" description="Clip" evidence="18">
    <location>
        <begin position="32"/>
        <end position="85"/>
    </location>
</feature>
<keyword evidence="6 16" id="KW-0732">Signal</keyword>
<dbReference type="FunFam" id="2.40.10.10:FF:000120">
    <property type="entry name" value="Putative serine protease"/>
    <property type="match status" value="1"/>
</dbReference>
<keyword evidence="2 16" id="KW-0964">Secreted</keyword>
<evidence type="ECO:0000256" key="13">
    <source>
        <dbReference type="ARBA" id="ARBA00024195"/>
    </source>
</evidence>
<evidence type="ECO:0000256" key="16">
    <source>
        <dbReference type="RuleBase" id="RU366078"/>
    </source>
</evidence>
<dbReference type="AlphaFoldDB" id="A0A182QL12"/>
<keyword evidence="12" id="KW-0325">Glycoprotein</keyword>
<dbReference type="GO" id="GO:0042381">
    <property type="term" value="P:hemolymph coagulation"/>
    <property type="evidence" value="ECO:0007669"/>
    <property type="project" value="UniProtKB-KW"/>
</dbReference>
<evidence type="ECO:0000256" key="9">
    <source>
        <dbReference type="ARBA" id="ARBA00022825"/>
    </source>
</evidence>
<dbReference type="SUPFAM" id="SSF50494">
    <property type="entry name" value="Trypsin-like serine proteases"/>
    <property type="match status" value="1"/>
</dbReference>
<organism evidence="19 20">
    <name type="scientific">Anopheles farauti</name>
    <dbReference type="NCBI Taxonomy" id="69004"/>
    <lineage>
        <taxon>Eukaryota</taxon>
        <taxon>Metazoa</taxon>
        <taxon>Ecdysozoa</taxon>
        <taxon>Arthropoda</taxon>
        <taxon>Hexapoda</taxon>
        <taxon>Insecta</taxon>
        <taxon>Pterygota</taxon>
        <taxon>Neoptera</taxon>
        <taxon>Endopterygota</taxon>
        <taxon>Diptera</taxon>
        <taxon>Nematocera</taxon>
        <taxon>Culicoidea</taxon>
        <taxon>Culicidae</taxon>
        <taxon>Anophelinae</taxon>
        <taxon>Anopheles</taxon>
    </lineage>
</organism>
<sequence>MPFGRMSPSRSLIGLWLLLAVQSVPALELGESCVNPKGESGKCILFRDCAPLVAQYSKPNLTTEETQLVEQSKCGVMRYKVLVCCVDAGARESLPEAPRCGIQVSDRIFGGNLTQVDEFPWTALIQYDEGDGNFNFYCGGSLINERYVVTAAHCLIGINRRWKVHRVRLGEWDLQSEDDCCEDHCAKSRPIDLEIEKIVAHRNYDTRDQSKANDIALIRLSRSVAYSDTVRPICLPWTDALRGRSHVGYESYAAGWGKTETSTASERKLKVLLNVTTLEECSPAYRRSGVALKRTHLCAGGMKGKDTCRGDSGGPLMRQIGGSWYLIGVVSFGPQKCGTALVPGVYSNVAEYVDWIRDNIEAY</sequence>
<name>A0A182QL12_9DIPT</name>
<dbReference type="PRINTS" id="PR00722">
    <property type="entry name" value="CHYMOTRYPSIN"/>
</dbReference>
<evidence type="ECO:0000256" key="7">
    <source>
        <dbReference type="ARBA" id="ARBA00022801"/>
    </source>
</evidence>
<dbReference type="GO" id="GO:0006508">
    <property type="term" value="P:proteolysis"/>
    <property type="evidence" value="ECO:0007669"/>
    <property type="project" value="UniProtKB-KW"/>
</dbReference>
<dbReference type="InterPro" id="IPR033116">
    <property type="entry name" value="TRYPSIN_SER"/>
</dbReference>
<evidence type="ECO:0000256" key="6">
    <source>
        <dbReference type="ARBA" id="ARBA00022729"/>
    </source>
</evidence>
<keyword evidence="8" id="KW-0353">Hemolymph clotting</keyword>
<comment type="catalytic activity">
    <reaction evidence="14">
        <text>Selective cleavage of 103-Arg-|-Ser-104 and 124-Ile-|-Ile-125 bonds in Limulus clotting factor B to form activated factor B. Cleavage of -Pro-Arg-|-Xaa- bonds in synthetic substrates.</text>
        <dbReference type="EC" id="3.4.21.84"/>
    </reaction>
</comment>
<dbReference type="Pfam" id="PF00089">
    <property type="entry name" value="Trypsin"/>
    <property type="match status" value="1"/>
</dbReference>
<keyword evidence="9 15" id="KW-0720">Serine protease</keyword>
<comment type="domain">
    <text evidence="16">The clip domain consists of 35-55 residues which are 'knitted' together usually by 3 conserved disulfide bonds forming a clip-like compact structure.</text>
</comment>
<feature type="signal peptide" evidence="16">
    <location>
        <begin position="1"/>
        <end position="26"/>
    </location>
</feature>
<feature type="domain" description="Peptidase S1" evidence="17">
    <location>
        <begin position="108"/>
        <end position="361"/>
    </location>
</feature>
<keyword evidence="20" id="KW-1185">Reference proteome</keyword>
<dbReference type="Pfam" id="PF12032">
    <property type="entry name" value="CLIP"/>
    <property type="match status" value="1"/>
</dbReference>
<evidence type="ECO:0000256" key="1">
    <source>
        <dbReference type="ARBA" id="ARBA00004613"/>
    </source>
</evidence>
<dbReference type="Proteomes" id="UP000075886">
    <property type="component" value="Unassembled WGS sequence"/>
</dbReference>
<keyword evidence="5 15" id="KW-0645">Protease</keyword>
<evidence type="ECO:0000256" key="4">
    <source>
        <dbReference type="ARBA" id="ARBA00022659"/>
    </source>
</evidence>
<dbReference type="PANTHER" id="PTHR24256">
    <property type="entry name" value="TRYPTASE-RELATED"/>
    <property type="match status" value="1"/>
</dbReference>
<evidence type="ECO:0000256" key="11">
    <source>
        <dbReference type="ARBA" id="ARBA00023157"/>
    </source>
</evidence>
<dbReference type="PROSITE" id="PS00134">
    <property type="entry name" value="TRYPSIN_HIS"/>
    <property type="match status" value="1"/>
</dbReference>
<dbReference type="InterPro" id="IPR043504">
    <property type="entry name" value="Peptidase_S1_PA_chymotrypsin"/>
</dbReference>
<evidence type="ECO:0000256" key="12">
    <source>
        <dbReference type="ARBA" id="ARBA00023180"/>
    </source>
</evidence>
<dbReference type="SMART" id="SM00020">
    <property type="entry name" value="Tryp_SPc"/>
    <property type="match status" value="1"/>
</dbReference>
<dbReference type="PROSITE" id="PS00135">
    <property type="entry name" value="TRYPSIN_SER"/>
    <property type="match status" value="1"/>
</dbReference>
<reference evidence="20" key="1">
    <citation type="submission" date="2014-01" db="EMBL/GenBank/DDBJ databases">
        <title>The Genome Sequence of Anopheles farauti FAR1 (V2).</title>
        <authorList>
            <consortium name="The Broad Institute Genomics Platform"/>
            <person name="Neafsey D.E."/>
            <person name="Besansky N."/>
            <person name="Howell P."/>
            <person name="Walton C."/>
            <person name="Young S.K."/>
            <person name="Zeng Q."/>
            <person name="Gargeya S."/>
            <person name="Fitzgerald M."/>
            <person name="Haas B."/>
            <person name="Abouelleil A."/>
            <person name="Allen A.W."/>
            <person name="Alvarado L."/>
            <person name="Arachchi H.M."/>
            <person name="Berlin A.M."/>
            <person name="Chapman S.B."/>
            <person name="Gainer-Dewar J."/>
            <person name="Goldberg J."/>
            <person name="Griggs A."/>
            <person name="Gujja S."/>
            <person name="Hansen M."/>
            <person name="Howarth C."/>
            <person name="Imamovic A."/>
            <person name="Ireland A."/>
            <person name="Larimer J."/>
            <person name="McCowan C."/>
            <person name="Murphy C."/>
            <person name="Pearson M."/>
            <person name="Poon T.W."/>
            <person name="Priest M."/>
            <person name="Roberts A."/>
            <person name="Saif S."/>
            <person name="Shea T."/>
            <person name="Sisk P."/>
            <person name="Sykes S."/>
            <person name="Wortman J."/>
            <person name="Nusbaum C."/>
            <person name="Birren B."/>
        </authorList>
    </citation>
    <scope>NUCLEOTIDE SEQUENCE [LARGE SCALE GENOMIC DNA]</scope>
    <source>
        <strain evidence="20">FAR1</strain>
    </source>
</reference>
<dbReference type="InterPro" id="IPR001254">
    <property type="entry name" value="Trypsin_dom"/>
</dbReference>
<comment type="subcellular location">
    <subcellularLocation>
        <location evidence="1 16">Secreted</location>
    </subcellularLocation>
</comment>
<protein>
    <recommendedName>
        <fullName evidence="16">CLIP domain-containing serine protease</fullName>
        <ecNumber evidence="15">3.4.21.-</ecNumber>
    </recommendedName>
</protein>